<keyword evidence="9" id="KW-1185">Reference proteome</keyword>
<dbReference type="PROSITE" id="PS50111">
    <property type="entry name" value="CHEMOTAXIS_TRANSDUC_2"/>
    <property type="match status" value="1"/>
</dbReference>
<feature type="domain" description="Methyl-accepting transducer" evidence="7">
    <location>
        <begin position="211"/>
        <end position="447"/>
    </location>
</feature>
<keyword evidence="6" id="KW-0812">Transmembrane</keyword>
<feature type="region of interest" description="Disordered" evidence="5">
    <location>
        <begin position="247"/>
        <end position="287"/>
    </location>
</feature>
<accession>K6ZW38</accession>
<proteinExistence type="inferred from homology"/>
<dbReference type="GO" id="GO:0007165">
    <property type="term" value="P:signal transduction"/>
    <property type="evidence" value="ECO:0007669"/>
    <property type="project" value="UniProtKB-KW"/>
</dbReference>
<keyword evidence="6" id="KW-0472">Membrane</keyword>
<evidence type="ECO:0000256" key="2">
    <source>
        <dbReference type="ARBA" id="ARBA00023224"/>
    </source>
</evidence>
<name>K6ZW38_9ALTE</name>
<keyword evidence="2 4" id="KW-0807">Transducer</keyword>
<dbReference type="Gene3D" id="1.10.287.950">
    <property type="entry name" value="Methyl-accepting chemotaxis protein"/>
    <property type="match status" value="1"/>
</dbReference>
<dbReference type="GO" id="GO:0006935">
    <property type="term" value="P:chemotaxis"/>
    <property type="evidence" value="ECO:0007669"/>
    <property type="project" value="InterPro"/>
</dbReference>
<comment type="subcellular location">
    <subcellularLocation>
        <location evidence="1">Membrane</location>
    </subcellularLocation>
</comment>
<evidence type="ECO:0000256" key="3">
    <source>
        <dbReference type="ARBA" id="ARBA00029447"/>
    </source>
</evidence>
<evidence type="ECO:0000256" key="1">
    <source>
        <dbReference type="ARBA" id="ARBA00004370"/>
    </source>
</evidence>
<dbReference type="InterPro" id="IPR004089">
    <property type="entry name" value="MCPsignal_dom"/>
</dbReference>
<dbReference type="InterPro" id="IPR004090">
    <property type="entry name" value="Chemotax_Me-accpt_rcpt"/>
</dbReference>
<reference evidence="9" key="1">
    <citation type="journal article" date="2014" name="Environ. Microbiol.">
        <title>Comparative genomics of the marine bacterial genus Glaciecola reveals the high degree of genomic diversity and genomic characteristic for cold adaptation.</title>
        <authorList>
            <person name="Qin Q.L."/>
            <person name="Xie B.B."/>
            <person name="Yu Y."/>
            <person name="Shu Y.L."/>
            <person name="Rong J.C."/>
            <person name="Zhang Y.J."/>
            <person name="Zhao D.L."/>
            <person name="Chen X.L."/>
            <person name="Zhang X.Y."/>
            <person name="Chen B."/>
            <person name="Zhou B.C."/>
            <person name="Zhang Y.Z."/>
        </authorList>
    </citation>
    <scope>NUCLEOTIDE SEQUENCE [LARGE SCALE GENOMIC DNA]</scope>
    <source>
        <strain evidence="9">LMG 21857</strain>
    </source>
</reference>
<dbReference type="PANTHER" id="PTHR32089:SF117">
    <property type="entry name" value="METHYL ACCEPTING SENSORY TRANSDUCER WITH CACHE_1 SMALL MOLECULE BINDING DOMAIN"/>
    <property type="match status" value="1"/>
</dbReference>
<dbReference type="GO" id="GO:0004888">
    <property type="term" value="F:transmembrane signaling receptor activity"/>
    <property type="evidence" value="ECO:0007669"/>
    <property type="project" value="InterPro"/>
</dbReference>
<sequence length="483" mass="53137">MQFTFIALAVISLGLASVNQTWIEALLFGGSTTAICLTFIHMHPQSTLTQHVVAIGLMLFSALHIHQMHGLVEMHFGIFVLLSFLAYYRNWQLYITAITVVVVHHLAFFVMQSQGLPVYVLAEGGLLFYLIIVHAIYALVQAVMLAKMAKDNRTDSMSAMAITDSIDMIMLDKMVIDLKIRADDSLDAKSIVAFNSLLGMFDNLIVDMRNAAEQIDSTSEITSRNSAELHDTKQKSMTEVEYIDSSSAELAQSSRTMNKDTQTVKTESDKAQNNAREAEQTVEKAKEDVTNLGRKLSETNDNVKKLAQNCQNISQVLDTIKSIADQTNLLALNAAIEAARAGEHGRGFAVVADEVRTLASRTKASTEEINTIIDNLLTSSTLSSDSMADCLALSETTNSRTQKARELMTQVQTNILQVTEAVNVMARSCEQQTQNSEAIQDSATRLKLIKQEELSMIAAIDHEASLLSGRTKDLSVQLSKFSA</sequence>
<comment type="similarity">
    <text evidence="3">Belongs to the methyl-accepting chemotaxis (MCP) protein family.</text>
</comment>
<dbReference type="SUPFAM" id="SSF58104">
    <property type="entry name" value="Methyl-accepting chemotaxis protein (MCP) signaling domain"/>
    <property type="match status" value="1"/>
</dbReference>
<comment type="caution">
    <text evidence="8">The sequence shown here is derived from an EMBL/GenBank/DDBJ whole genome shotgun (WGS) entry which is preliminary data.</text>
</comment>
<protein>
    <submittedName>
        <fullName evidence="8">Methyl-accepting chemotaxis protein</fullName>
    </submittedName>
</protein>
<feature type="transmembrane region" description="Helical" evidence="6">
    <location>
        <begin position="126"/>
        <end position="146"/>
    </location>
</feature>
<dbReference type="PANTHER" id="PTHR32089">
    <property type="entry name" value="METHYL-ACCEPTING CHEMOTAXIS PROTEIN MCPB"/>
    <property type="match status" value="1"/>
</dbReference>
<gene>
    <name evidence="8" type="primary">mcp</name>
    <name evidence="8" type="ORF">GPLA_2093</name>
</gene>
<evidence type="ECO:0000256" key="6">
    <source>
        <dbReference type="SAM" id="Phobius"/>
    </source>
</evidence>
<feature type="compositionally biased region" description="Polar residues" evidence="5">
    <location>
        <begin position="247"/>
        <end position="265"/>
    </location>
</feature>
<dbReference type="PRINTS" id="PR00260">
    <property type="entry name" value="CHEMTRNSDUCR"/>
</dbReference>
<evidence type="ECO:0000259" key="7">
    <source>
        <dbReference type="PROSITE" id="PS50111"/>
    </source>
</evidence>
<dbReference type="Pfam" id="PF00015">
    <property type="entry name" value="MCPsignal"/>
    <property type="match status" value="1"/>
</dbReference>
<dbReference type="GO" id="GO:0016020">
    <property type="term" value="C:membrane"/>
    <property type="evidence" value="ECO:0007669"/>
    <property type="project" value="UniProtKB-SubCell"/>
</dbReference>
<evidence type="ECO:0000313" key="8">
    <source>
        <dbReference type="EMBL" id="GAC32998.1"/>
    </source>
</evidence>
<dbReference type="AlphaFoldDB" id="K6ZW38"/>
<keyword evidence="6" id="KW-1133">Transmembrane helix</keyword>
<evidence type="ECO:0000256" key="5">
    <source>
        <dbReference type="SAM" id="MobiDB-lite"/>
    </source>
</evidence>
<organism evidence="8 9">
    <name type="scientific">Paraglaciecola polaris LMG 21857</name>
    <dbReference type="NCBI Taxonomy" id="1129793"/>
    <lineage>
        <taxon>Bacteria</taxon>
        <taxon>Pseudomonadati</taxon>
        <taxon>Pseudomonadota</taxon>
        <taxon>Gammaproteobacteria</taxon>
        <taxon>Alteromonadales</taxon>
        <taxon>Alteromonadaceae</taxon>
        <taxon>Paraglaciecola</taxon>
    </lineage>
</organism>
<dbReference type="STRING" id="1129793.GPLA_2093"/>
<feature type="transmembrane region" description="Helical" evidence="6">
    <location>
        <begin position="93"/>
        <end position="111"/>
    </location>
</feature>
<dbReference type="EMBL" id="BAER01000045">
    <property type="protein sequence ID" value="GAC32998.1"/>
    <property type="molecule type" value="Genomic_DNA"/>
</dbReference>
<feature type="compositionally biased region" description="Basic and acidic residues" evidence="5">
    <location>
        <begin position="266"/>
        <end position="287"/>
    </location>
</feature>
<evidence type="ECO:0000256" key="4">
    <source>
        <dbReference type="PROSITE-ProRule" id="PRU00284"/>
    </source>
</evidence>
<dbReference type="SMART" id="SM00283">
    <property type="entry name" value="MA"/>
    <property type="match status" value="1"/>
</dbReference>
<feature type="transmembrane region" description="Helical" evidence="6">
    <location>
        <begin position="48"/>
        <end position="65"/>
    </location>
</feature>
<feature type="transmembrane region" description="Helical" evidence="6">
    <location>
        <begin position="71"/>
        <end position="88"/>
    </location>
</feature>
<dbReference type="Proteomes" id="UP000006322">
    <property type="component" value="Unassembled WGS sequence"/>
</dbReference>
<evidence type="ECO:0000313" key="9">
    <source>
        <dbReference type="Proteomes" id="UP000006322"/>
    </source>
</evidence>